<protein>
    <submittedName>
        <fullName evidence="1">Uncharacterized protein</fullName>
    </submittedName>
</protein>
<organism evidence="1 2">
    <name type="scientific">Hyaloscypha variabilis (strain UAMH 11265 / GT02V1 / F)</name>
    <name type="common">Meliniomyces variabilis</name>
    <dbReference type="NCBI Taxonomy" id="1149755"/>
    <lineage>
        <taxon>Eukaryota</taxon>
        <taxon>Fungi</taxon>
        <taxon>Dikarya</taxon>
        <taxon>Ascomycota</taxon>
        <taxon>Pezizomycotina</taxon>
        <taxon>Leotiomycetes</taxon>
        <taxon>Helotiales</taxon>
        <taxon>Hyaloscyphaceae</taxon>
        <taxon>Hyaloscypha</taxon>
        <taxon>Hyaloscypha variabilis</taxon>
    </lineage>
</organism>
<dbReference type="AlphaFoldDB" id="A0A2J6RL07"/>
<evidence type="ECO:0000313" key="2">
    <source>
        <dbReference type="Proteomes" id="UP000235786"/>
    </source>
</evidence>
<evidence type="ECO:0000313" key="1">
    <source>
        <dbReference type="EMBL" id="PMD39202.1"/>
    </source>
</evidence>
<name>A0A2J6RL07_HYAVF</name>
<gene>
    <name evidence="1" type="ORF">L207DRAFT_54997</name>
</gene>
<dbReference type="Proteomes" id="UP000235786">
    <property type="component" value="Unassembled WGS sequence"/>
</dbReference>
<dbReference type="EMBL" id="KZ613947">
    <property type="protein sequence ID" value="PMD39202.1"/>
    <property type="molecule type" value="Genomic_DNA"/>
</dbReference>
<sequence>MIHRLWNYNDEEISFSGTRVLNPTPHSEKPQCIYPLPENSSVSITTGKLEKAGLLLQPYSGRGRLAPWGFCQSPPAGWFCWKKAGLKCGCMPWKPPASACH</sequence>
<proteinExistence type="predicted"/>
<reference evidence="1 2" key="1">
    <citation type="submission" date="2016-04" db="EMBL/GenBank/DDBJ databases">
        <title>A degradative enzymes factory behind the ericoid mycorrhizal symbiosis.</title>
        <authorList>
            <consortium name="DOE Joint Genome Institute"/>
            <person name="Martino E."/>
            <person name="Morin E."/>
            <person name="Grelet G."/>
            <person name="Kuo A."/>
            <person name="Kohler A."/>
            <person name="Daghino S."/>
            <person name="Barry K."/>
            <person name="Choi C."/>
            <person name="Cichocki N."/>
            <person name="Clum A."/>
            <person name="Copeland A."/>
            <person name="Hainaut M."/>
            <person name="Haridas S."/>
            <person name="Labutti K."/>
            <person name="Lindquist E."/>
            <person name="Lipzen A."/>
            <person name="Khouja H.-R."/>
            <person name="Murat C."/>
            <person name="Ohm R."/>
            <person name="Olson A."/>
            <person name="Spatafora J."/>
            <person name="Veneault-Fourrey C."/>
            <person name="Henrissat B."/>
            <person name="Grigoriev I."/>
            <person name="Martin F."/>
            <person name="Perotto S."/>
        </authorList>
    </citation>
    <scope>NUCLEOTIDE SEQUENCE [LARGE SCALE GENOMIC DNA]</scope>
    <source>
        <strain evidence="1 2">F</strain>
    </source>
</reference>
<keyword evidence="2" id="KW-1185">Reference proteome</keyword>
<accession>A0A2J6RL07</accession>